<keyword evidence="2" id="KW-0732">Signal</keyword>
<keyword evidence="4" id="KW-1185">Reference proteome</keyword>
<evidence type="ECO:0000256" key="1">
    <source>
        <dbReference type="SAM" id="MobiDB-lite"/>
    </source>
</evidence>
<feature type="chain" id="PRO_5012759379" evidence="2">
    <location>
        <begin position="25"/>
        <end position="403"/>
    </location>
</feature>
<reference evidence="3 4" key="1">
    <citation type="submission" date="2015-12" db="EMBL/GenBank/DDBJ databases">
        <title>The genome of Folsomia candida.</title>
        <authorList>
            <person name="Faddeeva A."/>
            <person name="Derks M.F."/>
            <person name="Anvar Y."/>
            <person name="Smit S."/>
            <person name="Van Straalen N."/>
            <person name="Roelofs D."/>
        </authorList>
    </citation>
    <scope>NUCLEOTIDE SEQUENCE [LARGE SCALE GENOMIC DNA]</scope>
    <source>
        <strain evidence="3 4">VU population</strain>
        <tissue evidence="3">Whole body</tissue>
    </source>
</reference>
<feature type="region of interest" description="Disordered" evidence="1">
    <location>
        <begin position="348"/>
        <end position="403"/>
    </location>
</feature>
<evidence type="ECO:0000313" key="3">
    <source>
        <dbReference type="EMBL" id="OXA60046.1"/>
    </source>
</evidence>
<evidence type="ECO:0000256" key="2">
    <source>
        <dbReference type="SAM" id="SignalP"/>
    </source>
</evidence>
<accession>A0A226ETV5</accession>
<dbReference type="EMBL" id="LNIX01000002">
    <property type="protein sequence ID" value="OXA60046.1"/>
    <property type="molecule type" value="Genomic_DNA"/>
</dbReference>
<dbReference type="Proteomes" id="UP000198287">
    <property type="component" value="Unassembled WGS sequence"/>
</dbReference>
<name>A0A226ETV5_FOLCA</name>
<organism evidence="3 4">
    <name type="scientific">Folsomia candida</name>
    <name type="common">Springtail</name>
    <dbReference type="NCBI Taxonomy" id="158441"/>
    <lineage>
        <taxon>Eukaryota</taxon>
        <taxon>Metazoa</taxon>
        <taxon>Ecdysozoa</taxon>
        <taxon>Arthropoda</taxon>
        <taxon>Hexapoda</taxon>
        <taxon>Collembola</taxon>
        <taxon>Entomobryomorpha</taxon>
        <taxon>Isotomoidea</taxon>
        <taxon>Isotomidae</taxon>
        <taxon>Proisotominae</taxon>
        <taxon>Folsomia</taxon>
    </lineage>
</organism>
<proteinExistence type="predicted"/>
<protein>
    <submittedName>
        <fullName evidence="3">Uncharacterized protein</fullName>
    </submittedName>
</protein>
<dbReference type="AlphaFoldDB" id="A0A226ETV5"/>
<comment type="caution">
    <text evidence="3">The sequence shown here is derived from an EMBL/GenBank/DDBJ whole genome shotgun (WGS) entry which is preliminary data.</text>
</comment>
<evidence type="ECO:0000313" key="4">
    <source>
        <dbReference type="Proteomes" id="UP000198287"/>
    </source>
</evidence>
<feature type="compositionally biased region" description="Pro residues" evidence="1">
    <location>
        <begin position="60"/>
        <end position="69"/>
    </location>
</feature>
<gene>
    <name evidence="3" type="ORF">Fcan01_04256</name>
</gene>
<feature type="signal peptide" evidence="2">
    <location>
        <begin position="1"/>
        <end position="24"/>
    </location>
</feature>
<sequence>MDQFRGPWSILLLCFLLNFPQIYCDYYSDYSPDGLVDMRSNRVEDHPPDQPVATVTGIETPPPPGPSGPPTLEQIHKEYALKWNSIREKATREKVPNAQFTAKVQSCAAKLANCTKEDYEEGALCYLRCLLEGKPFLKVMSTAIRDTLNDLCAPIHTIFYEVFKSAQIGAGHLKTYAKFNEALGVNPNFGHDTSKLSLTVLVAIIKYSVTTLTPLRRVLMQLETSLNAQHEDNDYLAIVNPTCRVLQMYDAVEAIAETLYNDQATSDVFTPGFALFSSVSKYLSSRVTHHMTVLREGMRMFTGKAMGLSCSGDTPSGNCDNFGRYSIPGFPIPPPIGGNDYVSIANPACPPTASPAPAGPSGPPRPLPESDGWLPIQPIGKPSKPTAKPTKPPIGKHEVDPEE</sequence>
<dbReference type="OMA" id="SIANPAC"/>
<feature type="region of interest" description="Disordered" evidence="1">
    <location>
        <begin position="43"/>
        <end position="70"/>
    </location>
</feature>
<feature type="compositionally biased region" description="Low complexity" evidence="1">
    <location>
        <begin position="380"/>
        <end position="389"/>
    </location>
</feature>
<feature type="compositionally biased region" description="Pro residues" evidence="1">
    <location>
        <begin position="348"/>
        <end position="367"/>
    </location>
</feature>